<dbReference type="EMBL" id="UGYN01000002">
    <property type="protein sequence ID" value="SUI53822.1"/>
    <property type="molecule type" value="Genomic_DNA"/>
</dbReference>
<protein>
    <submittedName>
        <fullName evidence="2">Plasmid stabilisation system protein</fullName>
    </submittedName>
</protein>
<evidence type="ECO:0000313" key="3">
    <source>
        <dbReference type="Proteomes" id="UP000255529"/>
    </source>
</evidence>
<accession>A0A379Z246</accession>
<name>A0A379Z246_9GAMM</name>
<keyword evidence="1" id="KW-1277">Toxin-antitoxin system</keyword>
<gene>
    <name evidence="2" type="ORF">NCTC11544_01517</name>
</gene>
<dbReference type="InterPro" id="IPR035093">
    <property type="entry name" value="RelE/ParE_toxin_dom_sf"/>
</dbReference>
<organism evidence="2 3">
    <name type="scientific">Serratia quinivorans</name>
    <dbReference type="NCBI Taxonomy" id="137545"/>
    <lineage>
        <taxon>Bacteria</taxon>
        <taxon>Pseudomonadati</taxon>
        <taxon>Pseudomonadota</taxon>
        <taxon>Gammaproteobacteria</taxon>
        <taxon>Enterobacterales</taxon>
        <taxon>Yersiniaceae</taxon>
        <taxon>Serratia</taxon>
    </lineage>
</organism>
<evidence type="ECO:0000313" key="2">
    <source>
        <dbReference type="EMBL" id="SUI53822.1"/>
    </source>
</evidence>
<dbReference type="AlphaFoldDB" id="A0A379Z246"/>
<dbReference type="Gene3D" id="3.30.2310.20">
    <property type="entry name" value="RelE-like"/>
    <property type="match status" value="1"/>
</dbReference>
<dbReference type="Pfam" id="PF05016">
    <property type="entry name" value="ParE_toxin"/>
    <property type="match status" value="1"/>
</dbReference>
<reference evidence="2 3" key="1">
    <citation type="submission" date="2018-06" db="EMBL/GenBank/DDBJ databases">
        <authorList>
            <consortium name="Pathogen Informatics"/>
            <person name="Doyle S."/>
        </authorList>
    </citation>
    <scope>NUCLEOTIDE SEQUENCE [LARGE SCALE GENOMIC DNA]</scope>
    <source>
        <strain evidence="2 3">NCTC11544</strain>
    </source>
</reference>
<dbReference type="Proteomes" id="UP000255529">
    <property type="component" value="Unassembled WGS sequence"/>
</dbReference>
<sequence>MYDVHLTNTALQCLSDIESFKAITLGPPGAARFVDAIFAENLEHLRVDPLRCRYNAQLAEFGLAVRERLDRHDYRTLYEVTENRVDILLILHTRQDIGAALWRHMLLN</sequence>
<dbReference type="RefSeq" id="WP_115183271.1">
    <property type="nucleotide sequence ID" value="NZ_CAMKUF010000004.1"/>
</dbReference>
<dbReference type="InterPro" id="IPR007712">
    <property type="entry name" value="RelE/ParE_toxin"/>
</dbReference>
<evidence type="ECO:0000256" key="1">
    <source>
        <dbReference type="ARBA" id="ARBA00022649"/>
    </source>
</evidence>
<proteinExistence type="predicted"/>